<dbReference type="Proteomes" id="UP000549394">
    <property type="component" value="Unassembled WGS sequence"/>
</dbReference>
<sequence length="2728" mass="310642">MDVRIRTLLTASKNASGLKGEGFLREAFDILITAGNKPVTEGTQPFGIDLFVVCAEEAISHNRPDIAKECIKLFKSKSPPSNQFLGRAYLVEAQLVAPTNANQLAELEEAIGFILKAINMARDKEKYHFLIYNASLVYWSFCRPFLKPVWKKYLSKSLHQIVKALDEINDPDKEWKATLMITLIECHLDAGSKQEASAVASVASTFVKQNVPSMYKQLFALLVRHQLVDFSSAKYQKDIRSSSEINVFFKICKLKSLIDQKKTWDKEVDDEAKKILNQMGVLDDKDIEMSRAKDRRTPSPSAATRKMDIDNPERPYLLLEMSRLASEYNLPQIMQQCLTGIKIANFPNDPNFPLQLELMECDLMVKKLGENRENYQKNLLEVRLIAIKRCDEALTNSARQQNAGLIQSACATLWNLCLPVLQTNLRIKVRRPLTNIVEALEEIDSLLFQFRCQVHTELAKIEEDVEQLEVAIAHIRKAIALDDAKTYKELLESALHRIELKKELYQQPDVDEDAAAMIIEQARSAETGTVLMKRSILVKAGQALAPDAFLLVLESESPPKEVGGGKADSSRFVKYGHKAEQFWNCIKKAPGHLKRLGSEKEHERAKLWADLAKTARKQEVWDVCRVACRFCLLYDDGRFVRDDLLKEEQRPPTSLSKKGSEVSFEKPATPPPTISMLFEKHLLRTLVEVYFVQGEALIHLLRSEGVELYQKPIPPEDRSIRPKGYVTVKAEDDPHWQTYCDWLDRISEDATKSFLRASEIGVNLNEPWVVCSSSAYLWNYNQHRLSSNKHSELVKVFEVLLNALKSVGHAGETIMLVSLCNALAKGLLQPWDPLLQSPGSVPPRAPSPGKKQGGLADSKSKQTLQINPDGIPFIKQAIEVCEFCMDVTDGKEAINIVPISVRVDLLHTWVRAKQLSQSQIGKELGTNSSEDMNGQKPMTRSIVVVEMHSLNNNGIMEFKEIPPLEKVAEMIQMATWEDHLVELKLWTTLTYHSFKAQKHQLVLKCSDAALEFHGGTLPKGKKRQGNEYIVEREMLFYSATLRGRSLVDTAAGKNAPRRLALQFFLKAALFAADAQNYELVMQAARRYWNAALPLIQQPIEREVLKSPLTLLLDAINKTTDKNAYKSLETAEDEDETSNELAPIDSTEKKKIGIIGGPEDDLTLRAFFYCVLFQSYADKHDWKSALEVMDKAINDMPRTNHRLLLHKHVVMVKAKLGLSVLLNIQKFKDDSEDYLAHMWRRVALCSKDIEFQLEAYQNAIEALTKKSSEWQKVDYLLELGQWLYCHEFPRCDATDQIEWAIDILLNMEFEQDRSHSPLSKKGRKETGSKSMKPKTKKPAEREKRKSTSIKKISKEEKAPDTARTTSDQSQVDSQAIIPIKKDAIIGVIPMKPEQKISDLISIKQLDYLLQCTVLLAEVVGSQSNEHVNNVLLAYGYLMRIWQVSLSASGPVMKELAKRPQTEGESDKGGKGKKSGKKAKEEEPVKERPKRKGPLDHLPSSIEAWAEYDAPEEVLEAFKQESMKLTGINQHTILKPMLTIYYLDTLVKHLNRLGFHHMVFPALALQDTIARGMLENRSLTSLIHLKSWKSCMQIGYINGIKFHEQYSDFKLNEDEVANSREAMAVWREKQAQVRREEKRLLDANVLKKKQGNRDDSVEGAEKTNTAEHIGRELGEVKIRNVWLETAEILITQGIYQPARDILNEVLVTARAYEDAYIEGKVLHLLGHLSMIEAQYGQAVALCLEAQKRFKGDEMFWYETTMIIIESTRKDYSLKNNLRKGLLQARTLVLHAVEIFSEIEQTRPNKQDITGFILNNFKAKLVQIQIDIILQAQDNLTKPSVITAILSSCNKLKHCWAELLALGYVQEALKFMLDQAELLEKIAIAFNGSKDGDFYYIEIIEILEYSVRIARDLFQDAITLTSPVSDLQHINLPYQRITIKCNVKYSRVLIKIFEIYVERARNQRIQWERKLSVEREVENLTRDTPHYEGREQQWESLIKTACDQALTSLSFAHSLTISQQESPNLIEWRAKCLFLVGRCVRLMSEHASPDPKQLWNADWIEREKLGLHIDESAENEYVNEDTDEFIKFSARLKKLKSEKHSSQKLLAQATEILQQSIVLSLKHGLLRTTSEASIELVECLGQFDPGLCSQYLSLRQSCEASLYCENLLKRALVDPTQSQLAALLKQRDDMLEKDLIFNSKMGPSYRSIMQQLDEKFIAWKRLRVSTHHMDLIKDLPPNITCVVLQFSPDKNYLYCSIMDKSKNLNAAAANRRGAGQFTSKAQVLRVKTSRQELEELQERWKWWKHDAMMILLKCQYKKTRQAQREKMLSTLDSGSPIPNESKFEDEDEEKLRHEYLNLIECTETYLSDISKKLKEKRPTSGSTMSKDAQSAENECIAILADIELLKWPLEALRCLQADYITSVSRDVSLQMLHHKMYIEPLDEAAEKALKEKEKNKPPSRIPGLRDAAKKQSKIVPLERPVPSTCLPVDTHAVRFVVDPNSDAPDTDTCKPIEIFNEMVEKHSQQFTPRWLGVAGSEHSPSVGEYEIYLNEGSGFIYYGMERFACQLSPSNIASLNLPECQFVMLLDLMQTGKSFSRRAKTDVLKTQEVLNLEKPVETSILLGLTGVRCVLSNQWHCSLEENAQRIHDFMKDFLPKAYTTGEATRFLSMPHKRKPDETAEEEAEETENESSGMKHGLSMATLTSEQISGERSNFNMVCYGAPNLMVTQFGK</sequence>
<evidence type="ECO:0000256" key="2">
    <source>
        <dbReference type="SAM" id="MobiDB-lite"/>
    </source>
</evidence>
<dbReference type="PANTHER" id="PTHR15977:SF15">
    <property type="entry name" value="CILIA- AND FLAGELLA-ASSOCIATED PROTEIN 46"/>
    <property type="match status" value="1"/>
</dbReference>
<dbReference type="InterPro" id="IPR057466">
    <property type="entry name" value="CFAP46_TPR"/>
</dbReference>
<feature type="region of interest" description="Disordered" evidence="2">
    <location>
        <begin position="2665"/>
        <end position="2694"/>
    </location>
</feature>
<feature type="region of interest" description="Disordered" evidence="2">
    <location>
        <begin position="2446"/>
        <end position="2469"/>
    </location>
</feature>
<proteinExistence type="predicted"/>
<reference evidence="3 4" key="1">
    <citation type="submission" date="2020-08" db="EMBL/GenBank/DDBJ databases">
        <authorList>
            <person name="Hejnol A."/>
        </authorList>
    </citation>
    <scope>NUCLEOTIDE SEQUENCE [LARGE SCALE GENOMIC DNA]</scope>
</reference>
<dbReference type="GO" id="GO:0060294">
    <property type="term" value="P:cilium movement involved in cell motility"/>
    <property type="evidence" value="ECO:0007669"/>
    <property type="project" value="InterPro"/>
</dbReference>
<feature type="compositionally biased region" description="Basic and acidic residues" evidence="2">
    <location>
        <begin position="1453"/>
        <end position="1468"/>
    </location>
</feature>
<keyword evidence="1" id="KW-0175">Coiled coil</keyword>
<feature type="coiled-coil region" evidence="1">
    <location>
        <begin position="1245"/>
        <end position="1272"/>
    </location>
</feature>
<feature type="region of interest" description="Disordered" evidence="2">
    <location>
        <begin position="837"/>
        <end position="861"/>
    </location>
</feature>
<dbReference type="EMBL" id="CAJFCJ010000006">
    <property type="protein sequence ID" value="CAD5115467.1"/>
    <property type="molecule type" value="Genomic_DNA"/>
</dbReference>
<evidence type="ECO:0000256" key="1">
    <source>
        <dbReference type="SAM" id="Coils"/>
    </source>
</evidence>
<feature type="compositionally biased region" description="Polar residues" evidence="2">
    <location>
        <begin position="1361"/>
        <end position="1370"/>
    </location>
</feature>
<feature type="region of interest" description="Disordered" evidence="2">
    <location>
        <begin position="1313"/>
        <end position="1370"/>
    </location>
</feature>
<evidence type="ECO:0000313" key="3">
    <source>
        <dbReference type="EMBL" id="CAD5115467.1"/>
    </source>
</evidence>
<protein>
    <submittedName>
        <fullName evidence="3">DgyrCDS4439</fullName>
    </submittedName>
</protein>
<organism evidence="3 4">
    <name type="scientific">Dimorphilus gyrociliatus</name>
    <dbReference type="NCBI Taxonomy" id="2664684"/>
    <lineage>
        <taxon>Eukaryota</taxon>
        <taxon>Metazoa</taxon>
        <taxon>Spiralia</taxon>
        <taxon>Lophotrochozoa</taxon>
        <taxon>Annelida</taxon>
        <taxon>Polychaeta</taxon>
        <taxon>Polychaeta incertae sedis</taxon>
        <taxon>Dinophilidae</taxon>
        <taxon>Dimorphilus</taxon>
    </lineage>
</organism>
<dbReference type="Pfam" id="PF25439">
    <property type="entry name" value="TPR_CFAP46_N"/>
    <property type="match status" value="1"/>
</dbReference>
<dbReference type="GO" id="GO:0035082">
    <property type="term" value="P:axoneme assembly"/>
    <property type="evidence" value="ECO:0007669"/>
    <property type="project" value="InterPro"/>
</dbReference>
<name>A0A7I8VH11_9ANNE</name>
<keyword evidence="4" id="KW-1185">Reference proteome</keyword>
<dbReference type="PANTHER" id="PTHR15977">
    <property type="entry name" value="CILIA- AND FLAGELLA-ASSOCIATED PROTEIN 46"/>
    <property type="match status" value="1"/>
</dbReference>
<feature type="compositionally biased region" description="Acidic residues" evidence="2">
    <location>
        <begin position="2675"/>
        <end position="2685"/>
    </location>
</feature>
<comment type="caution">
    <text evidence="3">The sequence shown here is derived from an EMBL/GenBank/DDBJ whole genome shotgun (WGS) entry which is preliminary data.</text>
</comment>
<gene>
    <name evidence="3" type="ORF">DGYR_LOCUS4208</name>
</gene>
<dbReference type="OrthoDB" id="68437at2759"/>
<accession>A0A7I8VH11</accession>
<feature type="compositionally biased region" description="Basic and acidic residues" evidence="2">
    <location>
        <begin position="1476"/>
        <end position="1485"/>
    </location>
</feature>
<evidence type="ECO:0000313" key="4">
    <source>
        <dbReference type="Proteomes" id="UP000549394"/>
    </source>
</evidence>
<dbReference type="InterPro" id="IPR039586">
    <property type="entry name" value="CFAP46"/>
</dbReference>
<feature type="region of interest" description="Disordered" evidence="2">
    <location>
        <begin position="1453"/>
        <end position="1495"/>
    </location>
</feature>